<dbReference type="PANTHER" id="PTHR11101:SF16">
    <property type="entry name" value="PHOSPHATE TRANSPORTER"/>
    <property type="match status" value="1"/>
</dbReference>
<evidence type="ECO:0000256" key="2">
    <source>
        <dbReference type="ARBA" id="ARBA00022448"/>
    </source>
</evidence>
<dbReference type="InterPro" id="IPR001204">
    <property type="entry name" value="Phos_transporter"/>
</dbReference>
<evidence type="ECO:0000256" key="5">
    <source>
        <dbReference type="ARBA" id="ARBA00023136"/>
    </source>
</evidence>
<evidence type="ECO:0000256" key="1">
    <source>
        <dbReference type="ARBA" id="ARBA00004141"/>
    </source>
</evidence>
<keyword evidence="4 6" id="KW-1133">Transmembrane helix</keyword>
<protein>
    <recommendedName>
        <fullName evidence="6">Phosphate transporter</fullName>
    </recommendedName>
</protein>
<dbReference type="Proteomes" id="UP001474120">
    <property type="component" value="Unassembled WGS sequence"/>
</dbReference>
<evidence type="ECO:0000313" key="7">
    <source>
        <dbReference type="EMBL" id="MEL4457237.1"/>
    </source>
</evidence>
<keyword evidence="8" id="KW-1185">Reference proteome</keyword>
<name>A0ABU9L474_9FLAO</name>
<comment type="similarity">
    <text evidence="6">Belongs to the inorganic phosphate transporter (PiT) (TC 2.A.20) family.</text>
</comment>
<accession>A0ABU9L474</accession>
<keyword evidence="6" id="KW-0592">Phosphate transport</keyword>
<evidence type="ECO:0000256" key="6">
    <source>
        <dbReference type="RuleBase" id="RU363058"/>
    </source>
</evidence>
<feature type="transmembrane region" description="Helical" evidence="6">
    <location>
        <begin position="187"/>
        <end position="207"/>
    </location>
</feature>
<feature type="transmembrane region" description="Helical" evidence="6">
    <location>
        <begin position="45"/>
        <end position="63"/>
    </location>
</feature>
<feature type="transmembrane region" description="Helical" evidence="6">
    <location>
        <begin position="311"/>
        <end position="331"/>
    </location>
</feature>
<feature type="transmembrane region" description="Helical" evidence="6">
    <location>
        <begin position="467"/>
        <end position="491"/>
    </location>
</feature>
<feature type="transmembrane region" description="Helical" evidence="6">
    <location>
        <begin position="227"/>
        <end position="247"/>
    </location>
</feature>
<comment type="subcellular location">
    <subcellularLocation>
        <location evidence="1 6">Membrane</location>
        <topology evidence="1 6">Multi-pass membrane protein</topology>
    </subcellularLocation>
</comment>
<sequence>MENIYILMLVALIALAAVDLVVGVSNDAVNFLNSAIGSKVVSMKTIMIVASLGIAVGAVFSSGMMEVARKGIFNPGEFYFNEIMIIFMAVMITDVLLLDFFNTLGMPTSTTVSIVFELLGAAVAMALIKIAVSDTESIANLSQYINTEKAVLIISGIFLSVIVAFSIGALVQYLSRLFLTFNFEQKPKVYGALFTGIALTSITYFIFMKGLKGTAYYKDIEGILTGNEVYIILLAFFIWTSMAYVLTKYFHINLYKIIITVGTFALALAFAGNDLVNFIGVPMAAWNSYEAWSASGVSASEFNMSVLAGKVPTPTIFLLIAGTIMVVTLWFSSKAKKVAATEVNLARQSEGHERFQPNSLSRVLVRSSLGIINGLGFLLPKKMSEGINKRFEKPVVNLPKKKVFELPAFDAIRASTNLMVAGILISIATSYKLPLSTTYVTFMVAMGTSLADRAWDRESAVYRVAGVLNVIGGWFFTAFIAFVTAAIFTYLIHLGGISAISLLLLLVLFILVRNFVKHKKEENQAALKRVIKREELITAKEVIEETSDHISEVVSRANKLYTNVVTNLSHQDLGKLKKTDKHVLKLNDEVDMLKDEAFYFIKSLDDSSVEASRFYLLVLGYLQDVSQSISYISKASYKHVNNNHKQLNKSQIEDLKIIDDLLSTMLKEISVIFHERRFGDISKIIDEKQQLFDHVSKSIEKQIGRIRTEESSAKNTTLYFGNLLETKDLISAIMNLLELYQEFHYSMKKANIKI</sequence>
<comment type="caution">
    <text evidence="7">The sequence shown here is derived from an EMBL/GenBank/DDBJ whole genome shotgun (WGS) entry which is preliminary data.</text>
</comment>
<organism evidence="7 8">
    <name type="scientific">Lutimonas vermicola</name>
    <dbReference type="NCBI Taxonomy" id="414288"/>
    <lineage>
        <taxon>Bacteria</taxon>
        <taxon>Pseudomonadati</taxon>
        <taxon>Bacteroidota</taxon>
        <taxon>Flavobacteriia</taxon>
        <taxon>Flavobacteriales</taxon>
        <taxon>Flavobacteriaceae</taxon>
        <taxon>Lutimonas</taxon>
    </lineage>
</organism>
<dbReference type="EMBL" id="JBCDNA010000003">
    <property type="protein sequence ID" value="MEL4457237.1"/>
    <property type="molecule type" value="Genomic_DNA"/>
</dbReference>
<evidence type="ECO:0000256" key="3">
    <source>
        <dbReference type="ARBA" id="ARBA00022692"/>
    </source>
</evidence>
<feature type="transmembrane region" description="Helical" evidence="6">
    <location>
        <begin position="497"/>
        <end position="516"/>
    </location>
</feature>
<reference evidence="7 8" key="1">
    <citation type="submission" date="2024-04" db="EMBL/GenBank/DDBJ databases">
        <title>whole genome sequencing of Lutimonas vermicola strain IMCC1616.</title>
        <authorList>
            <person name="Bae S.S."/>
        </authorList>
    </citation>
    <scope>NUCLEOTIDE SEQUENCE [LARGE SCALE GENOMIC DNA]</scope>
    <source>
        <strain evidence="7 8">IMCC1616</strain>
    </source>
</reference>
<evidence type="ECO:0000256" key="4">
    <source>
        <dbReference type="ARBA" id="ARBA00022989"/>
    </source>
</evidence>
<dbReference type="Pfam" id="PF01384">
    <property type="entry name" value="PHO4"/>
    <property type="match status" value="2"/>
</dbReference>
<evidence type="ECO:0000313" key="8">
    <source>
        <dbReference type="Proteomes" id="UP001474120"/>
    </source>
</evidence>
<keyword evidence="5 6" id="KW-0472">Membrane</keyword>
<feature type="transmembrane region" description="Helical" evidence="6">
    <location>
        <begin position="114"/>
        <end position="132"/>
    </location>
</feature>
<feature type="transmembrane region" description="Helical" evidence="6">
    <location>
        <begin position="6"/>
        <end position="24"/>
    </location>
</feature>
<dbReference type="RefSeq" id="WP_342161398.1">
    <property type="nucleotide sequence ID" value="NZ_JBCDNA010000003.1"/>
</dbReference>
<feature type="transmembrane region" description="Helical" evidence="6">
    <location>
        <begin position="83"/>
        <end position="102"/>
    </location>
</feature>
<gene>
    <name evidence="7" type="ORF">AABB81_15125</name>
</gene>
<keyword evidence="3 6" id="KW-0812">Transmembrane</keyword>
<feature type="transmembrane region" description="Helical" evidence="6">
    <location>
        <begin position="152"/>
        <end position="175"/>
    </location>
</feature>
<feature type="transmembrane region" description="Helical" evidence="6">
    <location>
        <begin position="254"/>
        <end position="272"/>
    </location>
</feature>
<keyword evidence="2 6" id="KW-0813">Transport</keyword>
<dbReference type="PANTHER" id="PTHR11101">
    <property type="entry name" value="PHOSPHATE TRANSPORTER"/>
    <property type="match status" value="1"/>
</dbReference>
<proteinExistence type="inferred from homology"/>